<evidence type="ECO:0000256" key="1">
    <source>
        <dbReference type="SAM" id="MobiDB-lite"/>
    </source>
</evidence>
<dbReference type="AlphaFoldDB" id="A0A2N0NC69"/>
<dbReference type="Proteomes" id="UP000232722">
    <property type="component" value="Unassembled WGS sequence"/>
</dbReference>
<comment type="caution">
    <text evidence="2">The sequence shown here is derived from an EMBL/GenBank/DDBJ whole genome shotgun (WGS) entry which is preliminary data.</text>
</comment>
<name>A0A2N0NC69_9GLOM</name>
<feature type="region of interest" description="Disordered" evidence="1">
    <location>
        <begin position="1"/>
        <end position="154"/>
    </location>
</feature>
<protein>
    <submittedName>
        <fullName evidence="2">Uncharacterized protein</fullName>
    </submittedName>
</protein>
<proteinExistence type="predicted"/>
<sequence length="154" mass="16871">MPQTFPAASERSMPSRRLSKATQNVQTRPSERPAPCHRRPGPRGPGGRDPPEACHPWSLGPERGCSSTASKPAGPGTPSSVHTRNKPQALYLPHGIDTPLLRDSRRRAVQKSRSPNVPEPQRAQPHEILRMPPPPSTPCPKAQVPQDIMCPSRR</sequence>
<evidence type="ECO:0000313" key="3">
    <source>
        <dbReference type="Proteomes" id="UP000232722"/>
    </source>
</evidence>
<reference evidence="2 3" key="1">
    <citation type="submission" date="2016-04" db="EMBL/GenBank/DDBJ databases">
        <title>Genome analyses suggest a sexual origin of heterokaryosis in a supposedly ancient asexual fungus.</title>
        <authorList>
            <person name="Ropars J."/>
            <person name="Sedzielewska K."/>
            <person name="Noel J."/>
            <person name="Charron P."/>
            <person name="Farinelli L."/>
            <person name="Marton T."/>
            <person name="Kruger M."/>
            <person name="Pelin A."/>
            <person name="Brachmann A."/>
            <person name="Corradi N."/>
        </authorList>
    </citation>
    <scope>NUCLEOTIDE SEQUENCE [LARGE SCALE GENOMIC DNA]</scope>
    <source>
        <strain evidence="2 3">A5</strain>
    </source>
</reference>
<accession>A0A2N0NC69</accession>
<organism evidence="2 3">
    <name type="scientific">Rhizophagus irregularis</name>
    <dbReference type="NCBI Taxonomy" id="588596"/>
    <lineage>
        <taxon>Eukaryota</taxon>
        <taxon>Fungi</taxon>
        <taxon>Fungi incertae sedis</taxon>
        <taxon>Mucoromycota</taxon>
        <taxon>Glomeromycotina</taxon>
        <taxon>Glomeromycetes</taxon>
        <taxon>Glomerales</taxon>
        <taxon>Glomeraceae</taxon>
        <taxon>Rhizophagus</taxon>
    </lineage>
</organism>
<dbReference type="EMBL" id="LLXJ01012120">
    <property type="protein sequence ID" value="PKB92148.1"/>
    <property type="molecule type" value="Genomic_DNA"/>
</dbReference>
<evidence type="ECO:0000313" key="2">
    <source>
        <dbReference type="EMBL" id="PKB92148.1"/>
    </source>
</evidence>
<gene>
    <name evidence="2" type="ORF">RhiirA5_445811</name>
</gene>
<reference evidence="2 3" key="2">
    <citation type="submission" date="2017-09" db="EMBL/GenBank/DDBJ databases">
        <title>Extensive intraspecific genome diversity in a model arbuscular mycorrhizal fungus.</title>
        <authorList>
            <person name="Chen E.C."/>
            <person name="Morin E."/>
            <person name="Beaudet D."/>
            <person name="Noel J."/>
            <person name="Ndikumana S."/>
            <person name="Charron P."/>
            <person name="St-Onge C."/>
            <person name="Giorgi J."/>
            <person name="Grigoriev I.V."/>
            <person name="Roux C."/>
            <person name="Martin F.M."/>
            <person name="Corradi N."/>
        </authorList>
    </citation>
    <scope>NUCLEOTIDE SEQUENCE [LARGE SCALE GENOMIC DNA]</scope>
    <source>
        <strain evidence="2 3">A5</strain>
    </source>
</reference>